<keyword evidence="1" id="KW-0378">Hydrolase</keyword>
<dbReference type="InterPro" id="IPR000150">
    <property type="entry name" value="Cof"/>
</dbReference>
<dbReference type="NCBIfam" id="TIGR01484">
    <property type="entry name" value="HAD-SF-IIB"/>
    <property type="match status" value="1"/>
</dbReference>
<dbReference type="SFLD" id="SFLDG01140">
    <property type="entry name" value="C2.B:_Phosphomannomutase_and_P"/>
    <property type="match status" value="1"/>
</dbReference>
<keyword evidence="2" id="KW-1185">Reference proteome</keyword>
<dbReference type="EMBL" id="RCHT01000016">
    <property type="protein sequence ID" value="RLL10158.1"/>
    <property type="molecule type" value="Genomic_DNA"/>
</dbReference>
<dbReference type="PROSITE" id="PS01228">
    <property type="entry name" value="COF_1"/>
    <property type="match status" value="1"/>
</dbReference>
<dbReference type="GO" id="GO:0016791">
    <property type="term" value="F:phosphatase activity"/>
    <property type="evidence" value="ECO:0007669"/>
    <property type="project" value="TreeGrafter"/>
</dbReference>
<dbReference type="SFLD" id="SFLDS00003">
    <property type="entry name" value="Haloacid_Dehalogenase"/>
    <property type="match status" value="1"/>
</dbReference>
<dbReference type="PANTHER" id="PTHR10000:SF25">
    <property type="entry name" value="PHOSPHATASE YKRA-RELATED"/>
    <property type="match status" value="1"/>
</dbReference>
<gene>
    <name evidence="1" type="ORF">D4A47_09315</name>
</gene>
<proteinExistence type="predicted"/>
<dbReference type="SFLD" id="SFLDG01144">
    <property type="entry name" value="C2.B.4:_PGP_Like"/>
    <property type="match status" value="1"/>
</dbReference>
<dbReference type="PROSITE" id="PS01229">
    <property type="entry name" value="COF_2"/>
    <property type="match status" value="1"/>
</dbReference>
<dbReference type="Proteomes" id="UP000276301">
    <property type="component" value="Unassembled WGS sequence"/>
</dbReference>
<dbReference type="GO" id="GO:0005829">
    <property type="term" value="C:cytosol"/>
    <property type="evidence" value="ECO:0007669"/>
    <property type="project" value="TreeGrafter"/>
</dbReference>
<organism evidence="1 2">
    <name type="scientific">Anaerotruncus massiliensis</name>
    <name type="common">ex Liu et al. 2021</name>
    <dbReference type="NCBI Taxonomy" id="2321404"/>
    <lineage>
        <taxon>Bacteria</taxon>
        <taxon>Bacillati</taxon>
        <taxon>Bacillota</taxon>
        <taxon>Clostridia</taxon>
        <taxon>Eubacteriales</taxon>
        <taxon>Oscillospiraceae</taxon>
        <taxon>Anaerotruncus</taxon>
    </lineage>
</organism>
<sequence length="259" mass="29130">MIRAIFFDIDGTLVSFSTHRIPESTWRALDEARRKGVLLFIATGRHTSVMQEGHILGDFPYDGYITLNGQYCYTREGMVHQNCVPPADIRALVELLDRDPFPCLFMEKDRIYANRIDDNMRSAHKAVNLPLPEVADYHRALHHDVYQLNFFLTPEEESYPLSRMPGCAATRWSPYFSDITPRGGSKRIGIEKMLAHFGIPASDTMAFGDGGNDIEMLRFAGVGVAMGNAGEEVRLAADYVTDDVDHDGIQNALRRFGVI</sequence>
<dbReference type="CDD" id="cd07517">
    <property type="entry name" value="HAD_HPP"/>
    <property type="match status" value="1"/>
</dbReference>
<evidence type="ECO:0000313" key="1">
    <source>
        <dbReference type="EMBL" id="RLL10158.1"/>
    </source>
</evidence>
<evidence type="ECO:0000313" key="2">
    <source>
        <dbReference type="Proteomes" id="UP000276301"/>
    </source>
</evidence>
<dbReference type="NCBIfam" id="TIGR00099">
    <property type="entry name" value="Cof-subfamily"/>
    <property type="match status" value="1"/>
</dbReference>
<dbReference type="InterPro" id="IPR036412">
    <property type="entry name" value="HAD-like_sf"/>
</dbReference>
<dbReference type="SUPFAM" id="SSF56784">
    <property type="entry name" value="HAD-like"/>
    <property type="match status" value="1"/>
</dbReference>
<comment type="caution">
    <text evidence="1">The sequence shown here is derived from an EMBL/GenBank/DDBJ whole genome shotgun (WGS) entry which is preliminary data.</text>
</comment>
<dbReference type="Pfam" id="PF08282">
    <property type="entry name" value="Hydrolase_3"/>
    <property type="match status" value="1"/>
</dbReference>
<dbReference type="PANTHER" id="PTHR10000">
    <property type="entry name" value="PHOSPHOSERINE PHOSPHATASE"/>
    <property type="match status" value="1"/>
</dbReference>
<reference evidence="1 2" key="1">
    <citation type="submission" date="2018-10" db="EMBL/GenBank/DDBJ databases">
        <title>Anaerotruncus faecis sp. nov., isolated from human feces.</title>
        <authorList>
            <person name="Wang Y.-J."/>
        </authorList>
    </citation>
    <scope>NUCLEOTIDE SEQUENCE [LARGE SCALE GENOMIC DNA]</scope>
    <source>
        <strain evidence="1 2">22A2-44</strain>
    </source>
</reference>
<dbReference type="InterPro" id="IPR006379">
    <property type="entry name" value="HAD-SF_hydro_IIB"/>
</dbReference>
<dbReference type="AlphaFoldDB" id="A0A498CZI5"/>
<accession>A0A498CZI5</accession>
<dbReference type="InterPro" id="IPR023214">
    <property type="entry name" value="HAD_sf"/>
</dbReference>
<dbReference type="GO" id="GO:0000287">
    <property type="term" value="F:magnesium ion binding"/>
    <property type="evidence" value="ECO:0007669"/>
    <property type="project" value="TreeGrafter"/>
</dbReference>
<dbReference type="Gene3D" id="3.40.50.1000">
    <property type="entry name" value="HAD superfamily/HAD-like"/>
    <property type="match status" value="1"/>
</dbReference>
<dbReference type="Gene3D" id="3.30.1240.10">
    <property type="match status" value="1"/>
</dbReference>
<protein>
    <submittedName>
        <fullName evidence="1">Cof-type HAD-IIB family hydrolase</fullName>
    </submittedName>
</protein>
<name>A0A498CZI5_9FIRM</name>
<dbReference type="RefSeq" id="WP_121587080.1">
    <property type="nucleotide sequence ID" value="NZ_RCHT01000016.1"/>
</dbReference>